<name>A0A0K2VGR4_LEPSM</name>
<evidence type="ECO:0000313" key="1">
    <source>
        <dbReference type="EMBL" id="CDW49644.1"/>
    </source>
</evidence>
<proteinExistence type="predicted"/>
<sequence length="82" mass="9251">NIKVILRFKTTFHKNIHPNSIHLPSSSKCVAPAIDEFDGSAGKGYARHILCTVNFQIICSRNIFIISGYKKKDSCKYKKHDG</sequence>
<dbReference type="EMBL" id="HACA01032283">
    <property type="protein sequence ID" value="CDW49644.1"/>
    <property type="molecule type" value="Transcribed_RNA"/>
</dbReference>
<dbReference type="AlphaFoldDB" id="A0A0K2VGR4"/>
<reference evidence="1" key="1">
    <citation type="submission" date="2014-05" db="EMBL/GenBank/DDBJ databases">
        <authorList>
            <person name="Chronopoulou M."/>
        </authorList>
    </citation>
    <scope>NUCLEOTIDE SEQUENCE</scope>
    <source>
        <tissue evidence="1">Whole organism</tissue>
    </source>
</reference>
<accession>A0A0K2VGR4</accession>
<organism evidence="1">
    <name type="scientific">Lepeophtheirus salmonis</name>
    <name type="common">Salmon louse</name>
    <name type="synonym">Caligus salmonis</name>
    <dbReference type="NCBI Taxonomy" id="72036"/>
    <lineage>
        <taxon>Eukaryota</taxon>
        <taxon>Metazoa</taxon>
        <taxon>Ecdysozoa</taxon>
        <taxon>Arthropoda</taxon>
        <taxon>Crustacea</taxon>
        <taxon>Multicrustacea</taxon>
        <taxon>Hexanauplia</taxon>
        <taxon>Copepoda</taxon>
        <taxon>Siphonostomatoida</taxon>
        <taxon>Caligidae</taxon>
        <taxon>Lepeophtheirus</taxon>
    </lineage>
</organism>
<protein>
    <submittedName>
        <fullName evidence="1">Uncharacterized protein</fullName>
    </submittedName>
</protein>
<feature type="non-terminal residue" evidence="1">
    <location>
        <position position="1"/>
    </location>
</feature>